<feature type="compositionally biased region" description="Acidic residues" evidence="1">
    <location>
        <begin position="291"/>
        <end position="301"/>
    </location>
</feature>
<dbReference type="EMBL" id="CP093428">
    <property type="protein sequence ID" value="WGK88070.1"/>
    <property type="molecule type" value="Genomic_DNA"/>
</dbReference>
<keyword evidence="3" id="KW-1185">Reference proteome</keyword>
<protein>
    <recommendedName>
        <fullName evidence="4">ParB/Sulfiredoxin domain-containing protein</fullName>
    </recommendedName>
</protein>
<feature type="region of interest" description="Disordered" evidence="1">
    <location>
        <begin position="260"/>
        <end position="317"/>
    </location>
</feature>
<accession>A0ABY8ML53</accession>
<dbReference type="Proteomes" id="UP001243713">
    <property type="component" value="Chromosome"/>
</dbReference>
<gene>
    <name evidence="2" type="ORF">MOQ58_16125</name>
</gene>
<name>A0ABY8ML53_9PSED</name>
<sequence>MSSRKTISINSILLDSENARHGEKQSQLDIYKWMTSGAVAQKVIKLATDVAAKGLSPFDNMGVMPSKESDKEPWIVVEGNRRVAALKFLNNPKLCPDLKLRKQYEQLKKKATAQIPLRVEFAVFKDFSEGSYWIQLRHGGEHGGVGISSWGTKEYDSFLARMGARSTNRSAVNLLSYALSKELITPAQYDQIATTTLYRMLSTPAVRKVLGCHVSKGEVFRIADEKYFDRAVATMLIAMASGEVSVTKLKSKEQREDFAKDMNTDGGWGDYHEQSPQPISAEPNDTASTEADYDSPDESGEGGDHTKTGSPAKPRSGARDRLFAVKSHGLDVPASETKVNDILRELATLKHSGTKGTPISVSFLLRALLELSSDNYLANNPGIIRRAETNTPLREKVKYSARHMHANGKISQDNLDVVTRHCAEDGGMLTISTLQKYLHSTAHFPNGESLNSMWSELKYYIIECW</sequence>
<evidence type="ECO:0008006" key="4">
    <source>
        <dbReference type="Google" id="ProtNLM"/>
    </source>
</evidence>
<evidence type="ECO:0000313" key="2">
    <source>
        <dbReference type="EMBL" id="WGK88070.1"/>
    </source>
</evidence>
<evidence type="ECO:0000313" key="3">
    <source>
        <dbReference type="Proteomes" id="UP001243713"/>
    </source>
</evidence>
<feature type="compositionally biased region" description="Polar residues" evidence="1">
    <location>
        <begin position="274"/>
        <end position="289"/>
    </location>
</feature>
<organism evidence="2 3">
    <name type="scientific">Pseudomonas migulae</name>
    <dbReference type="NCBI Taxonomy" id="78543"/>
    <lineage>
        <taxon>Bacteria</taxon>
        <taxon>Pseudomonadati</taxon>
        <taxon>Pseudomonadota</taxon>
        <taxon>Gammaproteobacteria</taxon>
        <taxon>Pseudomonadales</taxon>
        <taxon>Pseudomonadaceae</taxon>
        <taxon>Pseudomonas</taxon>
    </lineage>
</organism>
<reference evidence="2 3" key="1">
    <citation type="submission" date="2022-03" db="EMBL/GenBank/DDBJ databases">
        <title>Plant growth promoting endophytes with ACC deaminase activity.</title>
        <authorList>
            <person name="Charles T."/>
            <person name="Van Dyk A."/>
            <person name="Cheng J."/>
            <person name="Heil J."/>
        </authorList>
    </citation>
    <scope>NUCLEOTIDE SEQUENCE [LARGE SCALE GENOMIC DNA]</scope>
    <source>
        <strain evidence="2 3">8R6</strain>
    </source>
</reference>
<dbReference type="RefSeq" id="WP_280161337.1">
    <property type="nucleotide sequence ID" value="NZ_CP093428.1"/>
</dbReference>
<proteinExistence type="predicted"/>
<evidence type="ECO:0000256" key="1">
    <source>
        <dbReference type="SAM" id="MobiDB-lite"/>
    </source>
</evidence>